<dbReference type="Proteomes" id="UP001299970">
    <property type="component" value="Unassembled WGS sequence"/>
</dbReference>
<dbReference type="CDD" id="cd00090">
    <property type="entry name" value="HTH_ARSR"/>
    <property type="match status" value="1"/>
</dbReference>
<dbReference type="SUPFAM" id="SSF46785">
    <property type="entry name" value="Winged helix' DNA-binding domain"/>
    <property type="match status" value="1"/>
</dbReference>
<dbReference type="Gene3D" id="1.10.10.10">
    <property type="entry name" value="Winged helix-like DNA-binding domain superfamily/Winged helix DNA-binding domain"/>
    <property type="match status" value="1"/>
</dbReference>
<proteinExistence type="predicted"/>
<dbReference type="RefSeq" id="WP_241035905.1">
    <property type="nucleotide sequence ID" value="NZ_BAAAJF010000078.1"/>
</dbReference>
<dbReference type="EMBL" id="JAKXMK010000007">
    <property type="protein sequence ID" value="MCH6165880.1"/>
    <property type="molecule type" value="Genomic_DNA"/>
</dbReference>
<name>A0ABS9TBF2_9PSEU</name>
<dbReference type="InterPro" id="IPR011991">
    <property type="entry name" value="ArsR-like_HTH"/>
</dbReference>
<accession>A0ABS9TBF2</accession>
<gene>
    <name evidence="2" type="ORF">MMF94_09315</name>
</gene>
<dbReference type="InterPro" id="IPR039422">
    <property type="entry name" value="MarR/SlyA-like"/>
</dbReference>
<dbReference type="PANTHER" id="PTHR33164:SF43">
    <property type="entry name" value="HTH-TYPE TRANSCRIPTIONAL REPRESSOR YETL"/>
    <property type="match status" value="1"/>
</dbReference>
<evidence type="ECO:0000313" key="3">
    <source>
        <dbReference type="Proteomes" id="UP001299970"/>
    </source>
</evidence>
<dbReference type="InterPro" id="IPR036388">
    <property type="entry name" value="WH-like_DNA-bd_sf"/>
</dbReference>
<dbReference type="InterPro" id="IPR036390">
    <property type="entry name" value="WH_DNA-bd_sf"/>
</dbReference>
<comment type="caution">
    <text evidence="2">The sequence shown here is derived from an EMBL/GenBank/DDBJ whole genome shotgun (WGS) entry which is preliminary data.</text>
</comment>
<dbReference type="Pfam" id="PF01047">
    <property type="entry name" value="MarR"/>
    <property type="match status" value="1"/>
</dbReference>
<evidence type="ECO:0000313" key="2">
    <source>
        <dbReference type="EMBL" id="MCH6165880.1"/>
    </source>
</evidence>
<sequence length="174" mass="19592">MTSPDDPADPTLESSIRPLKDLLSAMDADIGRLYTEHRVRGVRPRFSMALIRLRHRGPMTVKELAEQIDVTHSAMSQTVTAMRHEGLVDTSTGSDARTRTVSLTEQGRALVPFLEDEWRATERAWVELEAEIPYPLTRVVDDIAAALQQRSFLDRLRRQLDHPSAPGDDHGRQA</sequence>
<protein>
    <submittedName>
        <fullName evidence="2">MarR family winged helix-turn-helix transcriptional regulator</fullName>
    </submittedName>
</protein>
<dbReference type="InterPro" id="IPR000835">
    <property type="entry name" value="HTH_MarR-typ"/>
</dbReference>
<dbReference type="PANTHER" id="PTHR33164">
    <property type="entry name" value="TRANSCRIPTIONAL REGULATOR, MARR FAMILY"/>
    <property type="match status" value="1"/>
</dbReference>
<reference evidence="2 3" key="1">
    <citation type="submission" date="2022-03" db="EMBL/GenBank/DDBJ databases">
        <title>Pseudonocardia alaer sp. nov., a novel actinomycete isolated from reed forest soil.</title>
        <authorList>
            <person name="Wang L."/>
        </authorList>
    </citation>
    <scope>NUCLEOTIDE SEQUENCE [LARGE SCALE GENOMIC DNA]</scope>
    <source>
        <strain evidence="2 3">Y-16303</strain>
    </source>
</reference>
<organism evidence="2 3">
    <name type="scientific">Pseudonocardia alaniniphila</name>
    <dbReference type="NCBI Taxonomy" id="75291"/>
    <lineage>
        <taxon>Bacteria</taxon>
        <taxon>Bacillati</taxon>
        <taxon>Actinomycetota</taxon>
        <taxon>Actinomycetes</taxon>
        <taxon>Pseudonocardiales</taxon>
        <taxon>Pseudonocardiaceae</taxon>
        <taxon>Pseudonocardia</taxon>
    </lineage>
</organism>
<dbReference type="SMART" id="SM00347">
    <property type="entry name" value="HTH_MARR"/>
    <property type="match status" value="1"/>
</dbReference>
<feature type="domain" description="HTH marR-type" evidence="1">
    <location>
        <begin position="35"/>
        <end position="133"/>
    </location>
</feature>
<keyword evidence="3" id="KW-1185">Reference proteome</keyword>
<evidence type="ECO:0000259" key="1">
    <source>
        <dbReference type="SMART" id="SM00347"/>
    </source>
</evidence>